<dbReference type="Gene3D" id="3.40.710.10">
    <property type="entry name" value="DD-peptidase/beta-lactamase superfamily"/>
    <property type="match status" value="1"/>
</dbReference>
<organism evidence="2 3">
    <name type="scientific">Sphingopyxis macrogoltabida</name>
    <name type="common">Sphingomonas macrogoltabidus</name>
    <dbReference type="NCBI Taxonomy" id="33050"/>
    <lineage>
        <taxon>Bacteria</taxon>
        <taxon>Pseudomonadati</taxon>
        <taxon>Pseudomonadota</taxon>
        <taxon>Alphaproteobacteria</taxon>
        <taxon>Sphingomonadales</taxon>
        <taxon>Sphingomonadaceae</taxon>
        <taxon>Sphingopyxis</taxon>
    </lineage>
</organism>
<dbReference type="AlphaFoldDB" id="A0A0N9V384"/>
<dbReference type="PANTHER" id="PTHR43283:SF3">
    <property type="entry name" value="BETA-LACTAMASE FAMILY PROTEIN (AFU_ORTHOLOGUE AFUA_5G07500)"/>
    <property type="match status" value="1"/>
</dbReference>
<dbReference type="KEGG" id="smag:AN936_18110"/>
<gene>
    <name evidence="2" type="ORF">AN936_18110</name>
</gene>
<protein>
    <recommendedName>
        <fullName evidence="1">Beta-lactamase-related domain-containing protein</fullName>
    </recommendedName>
</protein>
<dbReference type="InterPro" id="IPR001466">
    <property type="entry name" value="Beta-lactam-related"/>
</dbReference>
<evidence type="ECO:0000259" key="1">
    <source>
        <dbReference type="Pfam" id="PF00144"/>
    </source>
</evidence>
<dbReference type="SUPFAM" id="SSF56601">
    <property type="entry name" value="beta-lactamase/transpeptidase-like"/>
    <property type="match status" value="1"/>
</dbReference>
<evidence type="ECO:0000313" key="2">
    <source>
        <dbReference type="EMBL" id="ALH82198.1"/>
    </source>
</evidence>
<dbReference type="OrthoDB" id="9808046at2"/>
<reference evidence="2 3" key="1">
    <citation type="journal article" date="2015" name="Genome Announc.">
        <title>Complete Genome Sequence of Polypropylene Glycol- and Polyethylene Glycol-Degrading Sphingopyxis macrogoltabida Strain EY-1.</title>
        <authorList>
            <person name="Ohtsubo Y."/>
            <person name="Nagata Y."/>
            <person name="Numata M."/>
            <person name="Tsuchikane K."/>
            <person name="Hosoyama A."/>
            <person name="Yamazoe A."/>
            <person name="Tsuda M."/>
            <person name="Fujita N."/>
            <person name="Kawai F."/>
        </authorList>
    </citation>
    <scope>NUCLEOTIDE SEQUENCE [LARGE SCALE GENOMIC DNA]</scope>
    <source>
        <strain evidence="2 3">EY-1</strain>
    </source>
</reference>
<dbReference type="Pfam" id="PF00144">
    <property type="entry name" value="Beta-lactamase"/>
    <property type="match status" value="1"/>
</dbReference>
<feature type="domain" description="Beta-lactamase-related" evidence="1">
    <location>
        <begin position="25"/>
        <end position="380"/>
    </location>
</feature>
<dbReference type="Proteomes" id="UP000058074">
    <property type="component" value="Chromosome"/>
</dbReference>
<dbReference type="PANTHER" id="PTHR43283">
    <property type="entry name" value="BETA-LACTAMASE-RELATED"/>
    <property type="match status" value="1"/>
</dbReference>
<accession>A0A0N9V384</accession>
<sequence length="402" mass="44637">MSSSFRFEHATVGEVGLSRSMLAEFDSYLDGSVARAEAPGYVFMLLRGDQLIHSHVTGFADWESRAPLQPDSIFTLYSMSKPFAAVAMMLLHEDGRWQLDDPVSKFLPEFEDIAALPGSKATRGPTIRETFTHTAGFILGATPEERMATIESISWHKARSLTELIGRYAKMPLGYEPGSAYEYGVATDLQAEIVERLTGERFDLFLKRRVFDPLGMVDTGFQLSYEQSRRLARGHRLDLETGRLRAATPDEQIESIFPMGGTSFKSTAHDFALFCRMLLNRGKLGNVQILTAESVDLMLANHLSDKFMEAVYPILHYRIGQGNGHAMNGMVCVDPARAGRPVGKGTYEWGGAFGAWFWIDPEHDIACIGMTNRGRLGEERPPEVVAQDIIYRALGADGVHGM</sequence>
<dbReference type="InterPro" id="IPR012338">
    <property type="entry name" value="Beta-lactam/transpept-like"/>
</dbReference>
<dbReference type="RefSeq" id="WP_054589294.1">
    <property type="nucleotide sequence ID" value="NZ_CP012700.1"/>
</dbReference>
<name>A0A0N9V384_SPHMC</name>
<dbReference type="PATRIC" id="fig|33050.5.peg.3758"/>
<evidence type="ECO:0000313" key="3">
    <source>
        <dbReference type="Proteomes" id="UP000058074"/>
    </source>
</evidence>
<proteinExistence type="predicted"/>
<dbReference type="InterPro" id="IPR050789">
    <property type="entry name" value="Diverse_Enzym_Activities"/>
</dbReference>
<dbReference type="EMBL" id="CP012700">
    <property type="protein sequence ID" value="ALH82198.1"/>
    <property type="molecule type" value="Genomic_DNA"/>
</dbReference>